<reference evidence="1 2" key="1">
    <citation type="submission" date="2023-04" db="EMBL/GenBank/DDBJ databases">
        <authorList>
            <person name="Hsu D."/>
        </authorList>
    </citation>
    <scope>NUCLEOTIDE SEQUENCE [LARGE SCALE GENOMIC DNA]</scope>
    <source>
        <strain evidence="1 2">MK1</strain>
    </source>
</reference>
<protein>
    <submittedName>
        <fullName evidence="1">Uncharacterized protein</fullName>
    </submittedName>
</protein>
<evidence type="ECO:0000313" key="2">
    <source>
        <dbReference type="Proteomes" id="UP001329915"/>
    </source>
</evidence>
<dbReference type="Proteomes" id="UP001329915">
    <property type="component" value="Chromosome"/>
</dbReference>
<dbReference type="Gene3D" id="3.40.50.1970">
    <property type="match status" value="1"/>
</dbReference>
<dbReference type="AlphaFoldDB" id="A0AAU0UJP1"/>
<gene>
    <name evidence="1" type="ORF">MFMK1_000926</name>
</gene>
<evidence type="ECO:0000313" key="1">
    <source>
        <dbReference type="EMBL" id="WRO21130.1"/>
    </source>
</evidence>
<accession>A0AAU0UJP1</accession>
<dbReference type="SUPFAM" id="SSF56796">
    <property type="entry name" value="Dehydroquinate synthase-like"/>
    <property type="match status" value="1"/>
</dbReference>
<dbReference type="RefSeq" id="WP_366923988.1">
    <property type="nucleotide sequence ID" value="NZ_CP121694.1"/>
</dbReference>
<organism evidence="1 2">
    <name type="scientific">Metallumcola ferriviriculae</name>
    <dbReference type="NCBI Taxonomy" id="3039180"/>
    <lineage>
        <taxon>Bacteria</taxon>
        <taxon>Bacillati</taxon>
        <taxon>Bacillota</taxon>
        <taxon>Clostridia</taxon>
        <taxon>Neomoorellales</taxon>
        <taxon>Desulfitibacteraceae</taxon>
        <taxon>Metallumcola</taxon>
    </lineage>
</organism>
<dbReference type="EMBL" id="CP121694">
    <property type="protein sequence ID" value="WRO21130.1"/>
    <property type="molecule type" value="Genomic_DNA"/>
</dbReference>
<proteinExistence type="predicted"/>
<dbReference type="KEGG" id="dbc:MFMK1_000926"/>
<name>A0AAU0UJP1_9FIRM</name>
<keyword evidence="2" id="KW-1185">Reference proteome</keyword>
<sequence>MSNERPAWLIDDGMMQNLFRAAGATSYRGTQTTYIAPRILMETDALIVFRGLVPAIVPRKKALIITDKVIRNLAEKVAAVLSAAEMEVKIWDEVIPKPPVESVLVGAEWPGSLNPVF</sequence>